<name>A0ABR6E0Y0_9HYPH</name>
<evidence type="ECO:0000313" key="7">
    <source>
        <dbReference type="Proteomes" id="UP000548119"/>
    </source>
</evidence>
<protein>
    <submittedName>
        <fullName evidence="6">8-oxo-dGTP pyrophosphatase MutT (NUDIX family)</fullName>
    </submittedName>
</protein>
<keyword evidence="2" id="KW-0479">Metal-binding</keyword>
<dbReference type="InterPro" id="IPR047198">
    <property type="entry name" value="DDP-like_NUDIX"/>
</dbReference>
<dbReference type="PROSITE" id="PS51462">
    <property type="entry name" value="NUDIX"/>
    <property type="match status" value="1"/>
</dbReference>
<dbReference type="Proteomes" id="UP000548119">
    <property type="component" value="Unassembled WGS sequence"/>
</dbReference>
<evidence type="ECO:0000256" key="3">
    <source>
        <dbReference type="ARBA" id="ARBA00022801"/>
    </source>
</evidence>
<dbReference type="CDD" id="cd04666">
    <property type="entry name" value="NUDIX_DIPP2_like_Nudt4"/>
    <property type="match status" value="1"/>
</dbReference>
<organism evidence="6 7">
    <name type="scientific">Bartonella chomelii</name>
    <dbReference type="NCBI Taxonomy" id="236402"/>
    <lineage>
        <taxon>Bacteria</taxon>
        <taxon>Pseudomonadati</taxon>
        <taxon>Pseudomonadota</taxon>
        <taxon>Alphaproteobacteria</taxon>
        <taxon>Hyphomicrobiales</taxon>
        <taxon>Bartonellaceae</taxon>
        <taxon>Bartonella</taxon>
    </lineage>
</organism>
<keyword evidence="7" id="KW-1185">Reference proteome</keyword>
<dbReference type="Pfam" id="PF00293">
    <property type="entry name" value="NUDIX"/>
    <property type="match status" value="1"/>
</dbReference>
<dbReference type="RefSeq" id="WP_182479408.1">
    <property type="nucleotide sequence ID" value="NZ_CAWPNC010000001.1"/>
</dbReference>
<evidence type="ECO:0000256" key="2">
    <source>
        <dbReference type="ARBA" id="ARBA00022723"/>
    </source>
</evidence>
<dbReference type="InterPro" id="IPR000086">
    <property type="entry name" value="NUDIX_hydrolase_dom"/>
</dbReference>
<evidence type="ECO:0000256" key="1">
    <source>
        <dbReference type="ARBA" id="ARBA00001946"/>
    </source>
</evidence>
<dbReference type="InterPro" id="IPR015797">
    <property type="entry name" value="NUDIX_hydrolase-like_dom_sf"/>
</dbReference>
<reference evidence="6 7" key="1">
    <citation type="submission" date="2020-08" db="EMBL/GenBank/DDBJ databases">
        <title>Genomic Encyclopedia of Type Strains, Phase IV (KMG-IV): sequencing the most valuable type-strain genomes for metagenomic binning, comparative biology and taxonomic classification.</title>
        <authorList>
            <person name="Goeker M."/>
        </authorList>
    </citation>
    <scope>NUCLEOTIDE SEQUENCE [LARGE SCALE GENOMIC DNA]</scope>
    <source>
        <strain evidence="6 7">DSM 21431</strain>
    </source>
</reference>
<evidence type="ECO:0000256" key="4">
    <source>
        <dbReference type="ARBA" id="ARBA00022842"/>
    </source>
</evidence>
<comment type="caution">
    <text evidence="6">The sequence shown here is derived from an EMBL/GenBank/DDBJ whole genome shotgun (WGS) entry which is preliminary data.</text>
</comment>
<keyword evidence="4" id="KW-0460">Magnesium</keyword>
<dbReference type="Gene3D" id="3.90.79.10">
    <property type="entry name" value="Nucleoside Triphosphate Pyrophosphohydrolase"/>
    <property type="match status" value="1"/>
</dbReference>
<dbReference type="PANTHER" id="PTHR12629:SF0">
    <property type="entry name" value="DIPHOSPHOINOSITOL-POLYPHOSPHATE DIPHOSPHATASE"/>
    <property type="match status" value="1"/>
</dbReference>
<evidence type="ECO:0000313" key="6">
    <source>
        <dbReference type="EMBL" id="MBA9082226.1"/>
    </source>
</evidence>
<evidence type="ECO:0000259" key="5">
    <source>
        <dbReference type="PROSITE" id="PS51462"/>
    </source>
</evidence>
<accession>A0ABR6E0Y0</accession>
<feature type="domain" description="Nudix hydrolase" evidence="5">
    <location>
        <begin position="17"/>
        <end position="150"/>
    </location>
</feature>
<gene>
    <name evidence="6" type="ORF">GGR10_000049</name>
</gene>
<comment type="cofactor">
    <cofactor evidence="1">
        <name>Mg(2+)</name>
        <dbReference type="ChEBI" id="CHEBI:18420"/>
    </cofactor>
</comment>
<sequence length="152" mass="17583">MNGADIAHSKYILVDDARFLQVGALVYRIKNGNLEFLLITSRGSGRWIIPKGWPIPKKSFSQAVLQEAFEEAGVRGVVETFPIGTYEYEKLDLPVEKNGKFCVYVFAVLYSYQEKKWPEQSQRMYEWVTVSEAVKRVNEPQLKEILLRYKPC</sequence>
<dbReference type="SUPFAM" id="SSF55811">
    <property type="entry name" value="Nudix"/>
    <property type="match status" value="1"/>
</dbReference>
<keyword evidence="3" id="KW-0378">Hydrolase</keyword>
<dbReference type="EMBL" id="JACJIR010000001">
    <property type="protein sequence ID" value="MBA9082226.1"/>
    <property type="molecule type" value="Genomic_DNA"/>
</dbReference>
<dbReference type="PANTHER" id="PTHR12629">
    <property type="entry name" value="DIPHOSPHOINOSITOL POLYPHOSPHATE PHOSPHOHYDROLASE"/>
    <property type="match status" value="1"/>
</dbReference>
<proteinExistence type="predicted"/>